<dbReference type="InParanoid" id="A0A1S0TZ12"/>
<dbReference type="KEGG" id="loa:LOAG_06642"/>
<accession>A0A1S0TZ12</accession>
<reference evidence="1" key="1">
    <citation type="submission" date="2012-04" db="EMBL/GenBank/DDBJ databases">
        <title>The Genome Sequence of Loa loa.</title>
        <authorList>
            <consortium name="The Broad Institute Genome Sequencing Platform"/>
            <consortium name="Broad Institute Genome Sequencing Center for Infectious Disease"/>
            <person name="Nutman T.B."/>
            <person name="Fink D.L."/>
            <person name="Russ C."/>
            <person name="Young S."/>
            <person name="Zeng Q."/>
            <person name="Gargeya S."/>
            <person name="Alvarado L."/>
            <person name="Berlin A."/>
            <person name="Chapman S.B."/>
            <person name="Chen Z."/>
            <person name="Freedman E."/>
            <person name="Gellesch M."/>
            <person name="Goldberg J."/>
            <person name="Griggs A."/>
            <person name="Gujja S."/>
            <person name="Heilman E.R."/>
            <person name="Heiman D."/>
            <person name="Howarth C."/>
            <person name="Mehta T."/>
            <person name="Neiman D."/>
            <person name="Pearson M."/>
            <person name="Roberts A."/>
            <person name="Saif S."/>
            <person name="Shea T."/>
            <person name="Shenoy N."/>
            <person name="Sisk P."/>
            <person name="Stolte C."/>
            <person name="Sykes S."/>
            <person name="White J."/>
            <person name="Yandava C."/>
            <person name="Haas B."/>
            <person name="Henn M.R."/>
            <person name="Nusbaum C."/>
            <person name="Birren B."/>
        </authorList>
    </citation>
    <scope>NUCLEOTIDE SEQUENCE [LARGE SCALE GENOMIC DNA]</scope>
</reference>
<gene>
    <name evidence="1" type="ORF">LOAG_06642</name>
</gene>
<name>A0A1S0TZ12_LOALO</name>
<proteinExistence type="predicted"/>
<dbReference type="GeneID" id="9944056"/>
<sequence length="137" mass="15756">MVEASALVLIREPEELEEPKGPERCILASYAASLSLPFYQFGDNITTRQIKNLLSAYLNQITETESLVNIYCDRFFAENKTVVLAASQKNFCILMMIFANERRIIRQFSSNKLTDQTTVVYNNKLRNHNDARRSKLS</sequence>
<organism evidence="1">
    <name type="scientific">Loa loa</name>
    <name type="common">Eye worm</name>
    <name type="synonym">Filaria loa</name>
    <dbReference type="NCBI Taxonomy" id="7209"/>
    <lineage>
        <taxon>Eukaryota</taxon>
        <taxon>Metazoa</taxon>
        <taxon>Ecdysozoa</taxon>
        <taxon>Nematoda</taxon>
        <taxon>Chromadorea</taxon>
        <taxon>Rhabditida</taxon>
        <taxon>Spirurina</taxon>
        <taxon>Spiruromorpha</taxon>
        <taxon>Filarioidea</taxon>
        <taxon>Onchocercidae</taxon>
        <taxon>Loa</taxon>
    </lineage>
</organism>
<dbReference type="CTD" id="9944056"/>
<dbReference type="RefSeq" id="XP_003142226.1">
    <property type="nucleotide sequence ID" value="XM_003142178.1"/>
</dbReference>
<protein>
    <submittedName>
        <fullName evidence="1">Uncharacterized protein</fullName>
    </submittedName>
</protein>
<dbReference type="EMBL" id="JH712109">
    <property type="protein sequence ID" value="EFO21844.1"/>
    <property type="molecule type" value="Genomic_DNA"/>
</dbReference>
<evidence type="ECO:0000313" key="1">
    <source>
        <dbReference type="EMBL" id="EFO21844.1"/>
    </source>
</evidence>
<dbReference type="AlphaFoldDB" id="A0A1S0TZ12"/>